<feature type="region of interest" description="Disordered" evidence="1">
    <location>
        <begin position="83"/>
        <end position="111"/>
    </location>
</feature>
<dbReference type="Proteomes" id="UP000663828">
    <property type="component" value="Unassembled WGS sequence"/>
</dbReference>
<organism evidence="2 3">
    <name type="scientific">Adineta ricciae</name>
    <name type="common">Rotifer</name>
    <dbReference type="NCBI Taxonomy" id="249248"/>
    <lineage>
        <taxon>Eukaryota</taxon>
        <taxon>Metazoa</taxon>
        <taxon>Spiralia</taxon>
        <taxon>Gnathifera</taxon>
        <taxon>Rotifera</taxon>
        <taxon>Eurotatoria</taxon>
        <taxon>Bdelloidea</taxon>
        <taxon>Adinetida</taxon>
        <taxon>Adinetidae</taxon>
        <taxon>Adineta</taxon>
    </lineage>
</organism>
<gene>
    <name evidence="2" type="ORF">XAT740_LOCUS44723</name>
</gene>
<proteinExistence type="predicted"/>
<name>A0A815YQI0_ADIRI</name>
<evidence type="ECO:0000256" key="1">
    <source>
        <dbReference type="SAM" id="MobiDB-lite"/>
    </source>
</evidence>
<dbReference type="EMBL" id="CAJNOR010005715">
    <property type="protein sequence ID" value="CAF1573611.1"/>
    <property type="molecule type" value="Genomic_DNA"/>
</dbReference>
<feature type="compositionally biased region" description="Low complexity" evidence="1">
    <location>
        <begin position="88"/>
        <end position="101"/>
    </location>
</feature>
<evidence type="ECO:0000313" key="2">
    <source>
        <dbReference type="EMBL" id="CAF1573611.1"/>
    </source>
</evidence>
<accession>A0A815YQI0</accession>
<sequence>LLTVDPSKRLTIKDLTRNTWLRSSSTTTILDHPQLLLTPSILSQASRSLIVRAVNVTMRAFQKAGQFQLSSVNDGVLARRRYTKKSTDSCSSTSSSTTTSTAAVVPTGIPPSTLPHTRRLCGNGVCRCRHAPCPPTNDSSSSSSFDFSDERLSQLIDQYPLTTTTTTTTTSPPKRYGMTLRSRGIAAPSGITHEFASPAPPPPLLVPSLSSSSSSSSIIADVPSSVNLTGEKRPLTSPINHLVAPVHKKLKRSGTITIDD</sequence>
<feature type="non-terminal residue" evidence="2">
    <location>
        <position position="1"/>
    </location>
</feature>
<comment type="caution">
    <text evidence="2">The sequence shown here is derived from an EMBL/GenBank/DDBJ whole genome shotgun (WGS) entry which is preliminary data.</text>
</comment>
<evidence type="ECO:0000313" key="3">
    <source>
        <dbReference type="Proteomes" id="UP000663828"/>
    </source>
</evidence>
<keyword evidence="3" id="KW-1185">Reference proteome</keyword>
<protein>
    <submittedName>
        <fullName evidence="2">Uncharacterized protein</fullName>
    </submittedName>
</protein>
<dbReference type="AlphaFoldDB" id="A0A815YQI0"/>
<reference evidence="2" key="1">
    <citation type="submission" date="2021-02" db="EMBL/GenBank/DDBJ databases">
        <authorList>
            <person name="Nowell W R."/>
        </authorList>
    </citation>
    <scope>NUCLEOTIDE SEQUENCE</scope>
</reference>